<dbReference type="OMA" id="VENYWFL"/>
<dbReference type="Proteomes" id="UP000184304">
    <property type="component" value="Unassembled WGS sequence"/>
</dbReference>
<evidence type="ECO:0000313" key="2">
    <source>
        <dbReference type="Proteomes" id="UP000184304"/>
    </source>
</evidence>
<dbReference type="AlphaFoldDB" id="A0A1L9N2V8"/>
<accession>A0A1L9N2V8</accession>
<reference evidence="2" key="1">
    <citation type="journal article" date="2017" name="Genome Biol.">
        <title>Comparative genomics reveals high biological diversity and specific adaptations in the industrially and medically important fungal genus Aspergillus.</title>
        <authorList>
            <person name="de Vries R.P."/>
            <person name="Riley R."/>
            <person name="Wiebenga A."/>
            <person name="Aguilar-Osorio G."/>
            <person name="Amillis S."/>
            <person name="Uchima C.A."/>
            <person name="Anderluh G."/>
            <person name="Asadollahi M."/>
            <person name="Askin M."/>
            <person name="Barry K."/>
            <person name="Battaglia E."/>
            <person name="Bayram O."/>
            <person name="Benocci T."/>
            <person name="Braus-Stromeyer S.A."/>
            <person name="Caldana C."/>
            <person name="Canovas D."/>
            <person name="Cerqueira G.C."/>
            <person name="Chen F."/>
            <person name="Chen W."/>
            <person name="Choi C."/>
            <person name="Clum A."/>
            <person name="Dos Santos R.A."/>
            <person name="Damasio A.R."/>
            <person name="Diallinas G."/>
            <person name="Emri T."/>
            <person name="Fekete E."/>
            <person name="Flipphi M."/>
            <person name="Freyberg S."/>
            <person name="Gallo A."/>
            <person name="Gournas C."/>
            <person name="Habgood R."/>
            <person name="Hainaut M."/>
            <person name="Harispe M.L."/>
            <person name="Henrissat B."/>
            <person name="Hilden K.S."/>
            <person name="Hope R."/>
            <person name="Hossain A."/>
            <person name="Karabika E."/>
            <person name="Karaffa L."/>
            <person name="Karanyi Z."/>
            <person name="Krasevec N."/>
            <person name="Kuo A."/>
            <person name="Kusch H."/>
            <person name="LaButti K."/>
            <person name="Lagendijk E.L."/>
            <person name="Lapidus A."/>
            <person name="Levasseur A."/>
            <person name="Lindquist E."/>
            <person name="Lipzen A."/>
            <person name="Logrieco A.F."/>
            <person name="MacCabe A."/>
            <person name="Maekelae M.R."/>
            <person name="Malavazi I."/>
            <person name="Melin P."/>
            <person name="Meyer V."/>
            <person name="Mielnichuk N."/>
            <person name="Miskei M."/>
            <person name="Molnar A.P."/>
            <person name="Mule G."/>
            <person name="Ngan C.Y."/>
            <person name="Orejas M."/>
            <person name="Orosz E."/>
            <person name="Ouedraogo J.P."/>
            <person name="Overkamp K.M."/>
            <person name="Park H.-S."/>
            <person name="Perrone G."/>
            <person name="Piumi F."/>
            <person name="Punt P.J."/>
            <person name="Ram A.F."/>
            <person name="Ramon A."/>
            <person name="Rauscher S."/>
            <person name="Record E."/>
            <person name="Riano-Pachon D.M."/>
            <person name="Robert V."/>
            <person name="Roehrig J."/>
            <person name="Ruller R."/>
            <person name="Salamov A."/>
            <person name="Salih N.S."/>
            <person name="Samson R.A."/>
            <person name="Sandor E."/>
            <person name="Sanguinetti M."/>
            <person name="Schuetze T."/>
            <person name="Sepcic K."/>
            <person name="Shelest E."/>
            <person name="Sherlock G."/>
            <person name="Sophianopoulou V."/>
            <person name="Squina F.M."/>
            <person name="Sun H."/>
            <person name="Susca A."/>
            <person name="Todd R.B."/>
            <person name="Tsang A."/>
            <person name="Unkles S.E."/>
            <person name="van de Wiele N."/>
            <person name="van Rossen-Uffink D."/>
            <person name="Oliveira J.V."/>
            <person name="Vesth T.C."/>
            <person name="Visser J."/>
            <person name="Yu J.-H."/>
            <person name="Zhou M."/>
            <person name="Andersen M.R."/>
            <person name="Archer D.B."/>
            <person name="Baker S.E."/>
            <person name="Benoit I."/>
            <person name="Brakhage A.A."/>
            <person name="Braus G.H."/>
            <person name="Fischer R."/>
            <person name="Frisvad J.C."/>
            <person name="Goldman G.H."/>
            <person name="Houbraken J."/>
            <person name="Oakley B."/>
            <person name="Pocsi I."/>
            <person name="Scazzocchio C."/>
            <person name="Seiboth B."/>
            <person name="vanKuyk P.A."/>
            <person name="Wortman J."/>
            <person name="Dyer P.S."/>
            <person name="Grigoriev I.V."/>
        </authorList>
    </citation>
    <scope>NUCLEOTIDE SEQUENCE [LARGE SCALE GENOMIC DNA]</scope>
    <source>
        <strain evidence="2">CBS 134.48</strain>
    </source>
</reference>
<keyword evidence="2" id="KW-1185">Reference proteome</keyword>
<dbReference type="OrthoDB" id="4393509at2759"/>
<organism evidence="1 2">
    <name type="scientific">Aspergillus tubingensis (strain CBS 134.48)</name>
    <dbReference type="NCBI Taxonomy" id="767770"/>
    <lineage>
        <taxon>Eukaryota</taxon>
        <taxon>Fungi</taxon>
        <taxon>Dikarya</taxon>
        <taxon>Ascomycota</taxon>
        <taxon>Pezizomycotina</taxon>
        <taxon>Eurotiomycetes</taxon>
        <taxon>Eurotiomycetidae</taxon>
        <taxon>Eurotiales</taxon>
        <taxon>Aspergillaceae</taxon>
        <taxon>Aspergillus</taxon>
        <taxon>Aspergillus subgen. Circumdati</taxon>
    </lineage>
</organism>
<gene>
    <name evidence="1" type="ORF">ASPTUDRAFT_65819</name>
</gene>
<dbReference type="EMBL" id="KV878203">
    <property type="protein sequence ID" value="OJI83574.1"/>
    <property type="molecule type" value="Genomic_DNA"/>
</dbReference>
<dbReference type="VEuPathDB" id="FungiDB:ASPTUDRAFT_65819"/>
<sequence>MQWYTGYGSRTMGKWAILINHERLYWFYGDGGSANGYEKRQYMRLDYLGYISTWSRDYHVYHDKWDQALPSHTMQNGNSWAFSEDDIKAYGDIIEQNSGGAYFAPNPYYHPGAPRRPRRP</sequence>
<name>A0A1L9N2V8_ASPTC</name>
<evidence type="ECO:0000313" key="1">
    <source>
        <dbReference type="EMBL" id="OJI83574.1"/>
    </source>
</evidence>
<proteinExistence type="predicted"/>
<protein>
    <submittedName>
        <fullName evidence="1">Uncharacterized protein</fullName>
    </submittedName>
</protein>